<keyword evidence="3" id="KW-0472">Membrane</keyword>
<dbReference type="EMBL" id="FMHY01000002">
    <property type="protein sequence ID" value="SCL57289.1"/>
    <property type="molecule type" value="Genomic_DNA"/>
</dbReference>
<dbReference type="GO" id="GO:0046688">
    <property type="term" value="P:response to copper ion"/>
    <property type="evidence" value="ECO:0007669"/>
    <property type="project" value="InterPro"/>
</dbReference>
<dbReference type="SUPFAM" id="SSF81296">
    <property type="entry name" value="E set domains"/>
    <property type="match status" value="1"/>
</dbReference>
<evidence type="ECO:0000256" key="2">
    <source>
        <dbReference type="ARBA" id="ARBA00023008"/>
    </source>
</evidence>
<dbReference type="STRING" id="227316.GA0070604_3592"/>
<feature type="transmembrane region" description="Helical" evidence="3">
    <location>
        <begin position="7"/>
        <end position="26"/>
    </location>
</feature>
<dbReference type="GO" id="GO:0042597">
    <property type="term" value="C:periplasmic space"/>
    <property type="evidence" value="ECO:0007669"/>
    <property type="project" value="InterPro"/>
</dbReference>
<accession>A0A1C6UTX9</accession>
<keyword evidence="3" id="KW-0812">Transmembrane</keyword>
<sequence length="187" mass="18739">MSTTTRIYAGSAFAVAALVALFALVARVDSTPSAGSPVEVVSIVPADGAVLADPPDVVEIHVSGRPDARRSHISVYDGDSARIDTGEVSAAGDDGLRQAIGLNRPADLTVAYHIVTVDGRDVSGIARFAVGTAGGAAPRPSRPAAPPAGAHAHGVDPFGAALLAVDGLALLVVVALLVRRRAAADPS</sequence>
<proteinExistence type="predicted"/>
<evidence type="ECO:0000313" key="6">
    <source>
        <dbReference type="Proteomes" id="UP000199696"/>
    </source>
</evidence>
<dbReference type="AlphaFoldDB" id="A0A1C6UTX9"/>
<keyword evidence="2" id="KW-0186">Copper</keyword>
<dbReference type="OrthoDB" id="3390995at2"/>
<name>A0A1C6UTX9_9ACTN</name>
<organism evidence="5 6">
    <name type="scientific">Micromonospora eburnea</name>
    <dbReference type="NCBI Taxonomy" id="227316"/>
    <lineage>
        <taxon>Bacteria</taxon>
        <taxon>Bacillati</taxon>
        <taxon>Actinomycetota</taxon>
        <taxon>Actinomycetes</taxon>
        <taxon>Micromonosporales</taxon>
        <taxon>Micromonosporaceae</taxon>
        <taxon>Micromonospora</taxon>
    </lineage>
</organism>
<keyword evidence="3" id="KW-1133">Transmembrane helix</keyword>
<evidence type="ECO:0000256" key="1">
    <source>
        <dbReference type="ARBA" id="ARBA00022729"/>
    </source>
</evidence>
<dbReference type="Proteomes" id="UP000199696">
    <property type="component" value="Unassembled WGS sequence"/>
</dbReference>
<dbReference type="InterPro" id="IPR014755">
    <property type="entry name" value="Cu-Rt/internalin_Ig-like"/>
</dbReference>
<dbReference type="InterPro" id="IPR014756">
    <property type="entry name" value="Ig_E-set"/>
</dbReference>
<evidence type="ECO:0000313" key="5">
    <source>
        <dbReference type="EMBL" id="SCL57289.1"/>
    </source>
</evidence>
<dbReference type="GO" id="GO:0005507">
    <property type="term" value="F:copper ion binding"/>
    <property type="evidence" value="ECO:0007669"/>
    <property type="project" value="InterPro"/>
</dbReference>
<dbReference type="InterPro" id="IPR007348">
    <property type="entry name" value="CopC_dom"/>
</dbReference>
<evidence type="ECO:0000256" key="3">
    <source>
        <dbReference type="SAM" id="Phobius"/>
    </source>
</evidence>
<keyword evidence="1" id="KW-0732">Signal</keyword>
<reference evidence="6" key="1">
    <citation type="submission" date="2016-06" db="EMBL/GenBank/DDBJ databases">
        <authorList>
            <person name="Varghese N."/>
            <person name="Submissions Spin"/>
        </authorList>
    </citation>
    <scope>NUCLEOTIDE SEQUENCE [LARGE SCALE GENOMIC DNA]</scope>
    <source>
        <strain evidence="6">DSM 44814</strain>
    </source>
</reference>
<gene>
    <name evidence="5" type="ORF">GA0070604_3592</name>
</gene>
<dbReference type="Gene3D" id="2.60.40.1220">
    <property type="match status" value="1"/>
</dbReference>
<dbReference type="RefSeq" id="WP_091119261.1">
    <property type="nucleotide sequence ID" value="NZ_FMHY01000002.1"/>
</dbReference>
<protein>
    <recommendedName>
        <fullName evidence="4">CopC domain-containing protein</fullName>
    </recommendedName>
</protein>
<dbReference type="Pfam" id="PF04234">
    <property type="entry name" value="CopC"/>
    <property type="match status" value="1"/>
</dbReference>
<feature type="domain" description="CopC" evidence="4">
    <location>
        <begin position="39"/>
        <end position="130"/>
    </location>
</feature>
<keyword evidence="6" id="KW-1185">Reference proteome</keyword>
<feature type="transmembrane region" description="Helical" evidence="3">
    <location>
        <begin position="158"/>
        <end position="178"/>
    </location>
</feature>
<evidence type="ECO:0000259" key="4">
    <source>
        <dbReference type="Pfam" id="PF04234"/>
    </source>
</evidence>